<reference evidence="1 2" key="1">
    <citation type="submission" date="2016-10" db="EMBL/GenBank/DDBJ databases">
        <authorList>
            <person name="de Groot N.N."/>
        </authorList>
    </citation>
    <scope>NUCLEOTIDE SEQUENCE [LARGE SCALE GENOMIC DNA]</scope>
    <source>
        <strain evidence="1 2">DSM 12271</strain>
    </source>
</reference>
<dbReference type="OrthoDB" id="9795264at2"/>
<sequence>MNTKTINLTFLTEIGKKVSLRIPNAKEDVSKEEIDTLMDKFISTGVLLFDGAKLIEKVSAKIIDQSVDVIKYKA</sequence>
<proteinExistence type="predicted"/>
<keyword evidence="2" id="KW-1185">Reference proteome</keyword>
<dbReference type="InterPro" id="IPR021321">
    <property type="entry name" value="DUF2922"/>
</dbReference>
<protein>
    <recommendedName>
        <fullName evidence="3">DUF2922 domain-containing protein</fullName>
    </recommendedName>
</protein>
<dbReference type="Pfam" id="PF11148">
    <property type="entry name" value="DUF2922"/>
    <property type="match status" value="1"/>
</dbReference>
<evidence type="ECO:0000313" key="1">
    <source>
        <dbReference type="EMBL" id="SFA81377.1"/>
    </source>
</evidence>
<name>A0A1I0VZ94_9CLOT</name>
<gene>
    <name evidence="1" type="ORF">SAMN04488528_1003124</name>
</gene>
<organism evidence="1 2">
    <name type="scientific">Clostridium frigidicarnis</name>
    <dbReference type="NCBI Taxonomy" id="84698"/>
    <lineage>
        <taxon>Bacteria</taxon>
        <taxon>Bacillati</taxon>
        <taxon>Bacillota</taxon>
        <taxon>Clostridia</taxon>
        <taxon>Eubacteriales</taxon>
        <taxon>Clostridiaceae</taxon>
        <taxon>Clostridium</taxon>
    </lineage>
</organism>
<accession>A0A1I0VZ94</accession>
<evidence type="ECO:0008006" key="3">
    <source>
        <dbReference type="Google" id="ProtNLM"/>
    </source>
</evidence>
<dbReference type="RefSeq" id="WP_090038683.1">
    <property type="nucleotide sequence ID" value="NZ_FOKI01000003.1"/>
</dbReference>
<dbReference type="STRING" id="84698.SAMN04488528_1003124"/>
<dbReference type="Proteomes" id="UP000198619">
    <property type="component" value="Unassembled WGS sequence"/>
</dbReference>
<dbReference type="AlphaFoldDB" id="A0A1I0VZ94"/>
<dbReference type="EMBL" id="FOKI01000003">
    <property type="protein sequence ID" value="SFA81377.1"/>
    <property type="molecule type" value="Genomic_DNA"/>
</dbReference>
<evidence type="ECO:0000313" key="2">
    <source>
        <dbReference type="Proteomes" id="UP000198619"/>
    </source>
</evidence>